<dbReference type="InterPro" id="IPR000399">
    <property type="entry name" value="TPP-bd_CS"/>
</dbReference>
<dbReference type="GeneID" id="11534792"/>
<evidence type="ECO:0000256" key="8">
    <source>
        <dbReference type="ARBA" id="ARBA00044454"/>
    </source>
</evidence>
<dbReference type="PANTHER" id="PTHR43710:SF2">
    <property type="entry name" value="2-HYDROXYACYL-COA LYASE 1"/>
    <property type="match status" value="1"/>
</dbReference>
<dbReference type="OMA" id="PGPYGCL"/>
<dbReference type="Proteomes" id="UP000005666">
    <property type="component" value="Chromosome 2"/>
</dbReference>
<dbReference type="PROSITE" id="PS00187">
    <property type="entry name" value="TPP_ENZYMES"/>
    <property type="match status" value="1"/>
</dbReference>
<feature type="domain" description="Thiamine pyrophosphate enzyme central" evidence="11">
    <location>
        <begin position="210"/>
        <end position="330"/>
    </location>
</feature>
<evidence type="ECO:0000313" key="15">
    <source>
        <dbReference type="Proteomes" id="UP000005666"/>
    </source>
</evidence>
<dbReference type="GO" id="GO:0001561">
    <property type="term" value="P:fatty acid alpha-oxidation"/>
    <property type="evidence" value="ECO:0007669"/>
    <property type="project" value="TreeGrafter"/>
</dbReference>
<evidence type="ECO:0000256" key="4">
    <source>
        <dbReference type="ARBA" id="ARBA00022842"/>
    </source>
</evidence>
<keyword evidence="15" id="KW-1185">Reference proteome</keyword>
<protein>
    <recommendedName>
        <fullName evidence="9">2-hydroxyacyl-CoA lyase</fullName>
        <ecNumber evidence="9">4.1.2.63</ecNumber>
    </recommendedName>
</protein>
<evidence type="ECO:0000256" key="2">
    <source>
        <dbReference type="ARBA" id="ARBA00007812"/>
    </source>
</evidence>
<dbReference type="GO" id="GO:0005777">
    <property type="term" value="C:peroxisome"/>
    <property type="evidence" value="ECO:0007669"/>
    <property type="project" value="EnsemblFungi"/>
</dbReference>
<accession>G8BPY5</accession>
<dbReference type="InterPro" id="IPR045025">
    <property type="entry name" value="HACL1-like"/>
</dbReference>
<keyword evidence="5 10" id="KW-0786">Thiamine pyrophosphate</keyword>
<dbReference type="Gene3D" id="3.40.50.1220">
    <property type="entry name" value="TPP-binding domain"/>
    <property type="match status" value="1"/>
</dbReference>
<comment type="catalytic activity">
    <reaction evidence="7">
        <text>a 2-hydroxy-3-methyl fatty acyl-CoA = a 2-methyl-branched fatty aldehyde + formyl-CoA</text>
        <dbReference type="Rhea" id="RHEA:25375"/>
        <dbReference type="ChEBI" id="CHEBI:49188"/>
        <dbReference type="ChEBI" id="CHEBI:57376"/>
        <dbReference type="ChEBI" id="CHEBI:58783"/>
        <dbReference type="EC" id="4.1.2.63"/>
    </reaction>
    <physiologicalReaction direction="left-to-right" evidence="7">
        <dbReference type="Rhea" id="RHEA:25376"/>
    </physiologicalReaction>
</comment>
<comment type="similarity">
    <text evidence="2 10">Belongs to the TPP enzyme family.</text>
</comment>
<dbReference type="EC" id="4.1.2.63" evidence="9"/>
<dbReference type="CDD" id="cd02004">
    <property type="entry name" value="TPP_BZL_OCoD_HPCL"/>
    <property type="match status" value="1"/>
</dbReference>
<evidence type="ECO:0000256" key="9">
    <source>
        <dbReference type="ARBA" id="ARBA00044518"/>
    </source>
</evidence>
<proteinExistence type="inferred from homology"/>
<keyword evidence="6" id="KW-0456">Lyase</keyword>
<reference evidence="14 15" key="1">
    <citation type="journal article" date="2011" name="Proc. Natl. Acad. Sci. U.S.A.">
        <title>Evolutionary erosion of yeast sex chromosomes by mating-type switching accidents.</title>
        <authorList>
            <person name="Gordon J.L."/>
            <person name="Armisen D."/>
            <person name="Proux-Wera E."/>
            <person name="Oheigeartaigh S.S."/>
            <person name="Byrne K.P."/>
            <person name="Wolfe K.H."/>
        </authorList>
    </citation>
    <scope>NUCLEOTIDE SEQUENCE [LARGE SCALE GENOMIC DNA]</scope>
    <source>
        <strain evidence="15">ATCC 24235 / CBS 4417 / NBRC 1672 / NRRL Y-8282 / UCD 70-5</strain>
    </source>
</reference>
<evidence type="ECO:0000259" key="13">
    <source>
        <dbReference type="Pfam" id="PF02776"/>
    </source>
</evidence>
<dbReference type="AlphaFoldDB" id="G8BPY5"/>
<dbReference type="Gene3D" id="3.40.50.970">
    <property type="match status" value="2"/>
</dbReference>
<evidence type="ECO:0000256" key="10">
    <source>
        <dbReference type="RuleBase" id="RU362132"/>
    </source>
</evidence>
<feature type="domain" description="Thiamine pyrophosphate enzyme N-terminal TPP-binding" evidence="13">
    <location>
        <begin position="6"/>
        <end position="119"/>
    </location>
</feature>
<name>G8BPY5_TETPH</name>
<dbReference type="KEGG" id="tpf:TPHA_0B03940"/>
<dbReference type="Pfam" id="PF00205">
    <property type="entry name" value="TPP_enzyme_M"/>
    <property type="match status" value="1"/>
</dbReference>
<evidence type="ECO:0000256" key="7">
    <source>
        <dbReference type="ARBA" id="ARBA00044451"/>
    </source>
</evidence>
<evidence type="ECO:0000256" key="3">
    <source>
        <dbReference type="ARBA" id="ARBA00022723"/>
    </source>
</evidence>
<evidence type="ECO:0000259" key="11">
    <source>
        <dbReference type="Pfam" id="PF00205"/>
    </source>
</evidence>
<dbReference type="SUPFAM" id="SSF52467">
    <property type="entry name" value="DHS-like NAD/FAD-binding domain"/>
    <property type="match status" value="1"/>
</dbReference>
<dbReference type="Pfam" id="PF02775">
    <property type="entry name" value="TPP_enzyme_C"/>
    <property type="match status" value="1"/>
</dbReference>
<organism evidence="14 15">
    <name type="scientific">Tetrapisispora phaffii (strain ATCC 24235 / CBS 4417 / NBRC 1672 / NRRL Y-8282 / UCD 70-5)</name>
    <name type="common">Yeast</name>
    <name type="synonym">Fabospora phaffii</name>
    <dbReference type="NCBI Taxonomy" id="1071381"/>
    <lineage>
        <taxon>Eukaryota</taxon>
        <taxon>Fungi</taxon>
        <taxon>Dikarya</taxon>
        <taxon>Ascomycota</taxon>
        <taxon>Saccharomycotina</taxon>
        <taxon>Saccharomycetes</taxon>
        <taxon>Saccharomycetales</taxon>
        <taxon>Saccharomycetaceae</taxon>
        <taxon>Tetrapisispora</taxon>
    </lineage>
</organism>
<dbReference type="SUPFAM" id="SSF52518">
    <property type="entry name" value="Thiamin diphosphate-binding fold (THDP-binding)"/>
    <property type="match status" value="2"/>
</dbReference>
<dbReference type="InterPro" id="IPR029035">
    <property type="entry name" value="DHS-like_NAD/FAD-binding_dom"/>
</dbReference>
<dbReference type="Pfam" id="PF02776">
    <property type="entry name" value="TPP_enzyme_N"/>
    <property type="match status" value="1"/>
</dbReference>
<evidence type="ECO:0000313" key="14">
    <source>
        <dbReference type="EMBL" id="CCE62066.1"/>
    </source>
</evidence>
<comment type="catalytic activity">
    <reaction evidence="8">
        <text>an (R)-2-hydroxy-long-chain-fatty acyl-CoA = a long-chain fatty aldehyde + formyl-CoA</text>
        <dbReference type="Rhea" id="RHEA:67444"/>
        <dbReference type="ChEBI" id="CHEBI:17176"/>
        <dbReference type="ChEBI" id="CHEBI:57376"/>
        <dbReference type="ChEBI" id="CHEBI:170012"/>
        <dbReference type="EC" id="4.1.2.63"/>
    </reaction>
    <physiologicalReaction direction="left-to-right" evidence="8">
        <dbReference type="Rhea" id="RHEA:67445"/>
    </physiologicalReaction>
</comment>
<dbReference type="eggNOG" id="KOG1185">
    <property type="taxonomic scope" value="Eukaryota"/>
</dbReference>
<sequence>MSGISVPDYISTVLKKYDIDTVFGIVGIPIVELAESFITNGIKFISFRNEQSASYAASLYGYLNNKPGVLLTVGGPGLIHALAGIYNSIENNWPLIVITGGIESQQKYKNGFQELNHIALLNSYMKFTGELSTENIDLLVYESMRNSMLSPKGVSFLEIPGDLIHKSVGKNIGDSLAKHKPILVDALTFIPNDDILLETAKFLYDAMRKRDQNMLVIVGKGAIGASSALRHFINCFNLPFLPTPMAKGIIEDSNELNVSSGRSMALKDADVILVFGAKLNWILHYGDTPKFKDNVKFIQVDNNTKTIGLNNQRGLQNSLIGDIESTVKKLTMMINHLQNGQMITYKGLSKAIKEKILSNAIKLNEKENATPRVVPNANSLNYNVVFGRLKTLFKDEETILVTEGANTMDVARISFPTDFPQHRIDCGTLATMGIGLGYAISTKLSKPNKSVVLIQGDSAFGFSGLELETSVRFNLGLIVVIMNNSGIYHGTTKDHYLKGKYAPPTILSQNCRYDIVGKGLGCAGYLITNLDELTKYFKLAMIRSIKYKETSVLNVLIEPGKQGKLEFGWQSKPRL</sequence>
<dbReference type="EMBL" id="HE612857">
    <property type="protein sequence ID" value="CCE62066.1"/>
    <property type="molecule type" value="Genomic_DNA"/>
</dbReference>
<dbReference type="GO" id="GO:0106359">
    <property type="term" value="F:2-hydroxyacyl-CoA lyase activity"/>
    <property type="evidence" value="ECO:0007669"/>
    <property type="project" value="UniProtKB-EC"/>
</dbReference>
<dbReference type="HOGENOM" id="CLU_013748_3_3_1"/>
<gene>
    <name evidence="14" type="primary">TPHA0B03940</name>
    <name evidence="14" type="ordered locus">TPHA_0B03940</name>
</gene>
<dbReference type="InterPro" id="IPR029061">
    <property type="entry name" value="THDP-binding"/>
</dbReference>
<dbReference type="OrthoDB" id="10006023at2759"/>
<dbReference type="GO" id="GO:0030976">
    <property type="term" value="F:thiamine pyrophosphate binding"/>
    <property type="evidence" value="ECO:0007669"/>
    <property type="project" value="InterPro"/>
</dbReference>
<feature type="domain" description="Thiamine pyrophosphate enzyme TPP-binding" evidence="12">
    <location>
        <begin position="404"/>
        <end position="555"/>
    </location>
</feature>
<evidence type="ECO:0000256" key="1">
    <source>
        <dbReference type="ARBA" id="ARBA00001964"/>
    </source>
</evidence>
<comment type="cofactor">
    <cofactor evidence="1">
        <name>thiamine diphosphate</name>
        <dbReference type="ChEBI" id="CHEBI:58937"/>
    </cofactor>
</comment>
<evidence type="ECO:0000259" key="12">
    <source>
        <dbReference type="Pfam" id="PF02775"/>
    </source>
</evidence>
<dbReference type="InterPro" id="IPR012001">
    <property type="entry name" value="Thiamin_PyroP_enz_TPP-bd_dom"/>
</dbReference>
<dbReference type="CDD" id="cd07035">
    <property type="entry name" value="TPP_PYR_POX_like"/>
    <property type="match status" value="1"/>
</dbReference>
<dbReference type="PANTHER" id="PTHR43710">
    <property type="entry name" value="2-HYDROXYACYL-COA LYASE"/>
    <property type="match status" value="1"/>
</dbReference>
<keyword evidence="4" id="KW-0460">Magnesium</keyword>
<dbReference type="GO" id="GO:0000287">
    <property type="term" value="F:magnesium ion binding"/>
    <property type="evidence" value="ECO:0007669"/>
    <property type="project" value="InterPro"/>
</dbReference>
<dbReference type="InterPro" id="IPR011766">
    <property type="entry name" value="TPP_enzyme_TPP-bd"/>
</dbReference>
<keyword evidence="3" id="KW-0479">Metal-binding</keyword>
<dbReference type="RefSeq" id="XP_003684500.1">
    <property type="nucleotide sequence ID" value="XM_003684452.1"/>
</dbReference>
<evidence type="ECO:0000256" key="6">
    <source>
        <dbReference type="ARBA" id="ARBA00023239"/>
    </source>
</evidence>
<evidence type="ECO:0000256" key="5">
    <source>
        <dbReference type="ARBA" id="ARBA00023052"/>
    </source>
</evidence>
<dbReference type="InterPro" id="IPR012000">
    <property type="entry name" value="Thiamin_PyroP_enz_cen_dom"/>
</dbReference>
<dbReference type="STRING" id="1071381.G8BPY5"/>